<name>A0A8J3NH06_9ACTN</name>
<evidence type="ECO:0000256" key="10">
    <source>
        <dbReference type="SAM" id="Phobius"/>
    </source>
</evidence>
<feature type="domain" description="FtsK" evidence="11">
    <location>
        <begin position="1098"/>
        <end position="1283"/>
    </location>
</feature>
<proteinExistence type="predicted"/>
<keyword evidence="13" id="KW-1185">Reference proteome</keyword>
<evidence type="ECO:0000256" key="4">
    <source>
        <dbReference type="ARBA" id="ARBA00022737"/>
    </source>
</evidence>
<dbReference type="PANTHER" id="PTHR22683:SF1">
    <property type="entry name" value="TYPE VII SECRETION SYSTEM PROTEIN ESSC"/>
    <property type="match status" value="1"/>
</dbReference>
<dbReference type="GO" id="GO:0005886">
    <property type="term" value="C:plasma membrane"/>
    <property type="evidence" value="ECO:0007669"/>
    <property type="project" value="UniProtKB-SubCell"/>
</dbReference>
<dbReference type="GO" id="GO:0003677">
    <property type="term" value="F:DNA binding"/>
    <property type="evidence" value="ECO:0007669"/>
    <property type="project" value="InterPro"/>
</dbReference>
<keyword evidence="3 10" id="KW-0812">Transmembrane</keyword>
<evidence type="ECO:0000256" key="3">
    <source>
        <dbReference type="ARBA" id="ARBA00022692"/>
    </source>
</evidence>
<organism evidence="12 13">
    <name type="scientific">Actinocatenispora rupis</name>
    <dbReference type="NCBI Taxonomy" id="519421"/>
    <lineage>
        <taxon>Bacteria</taxon>
        <taxon>Bacillati</taxon>
        <taxon>Actinomycetota</taxon>
        <taxon>Actinomycetes</taxon>
        <taxon>Micromonosporales</taxon>
        <taxon>Micromonosporaceae</taxon>
        <taxon>Actinocatenispora</taxon>
    </lineage>
</organism>
<accession>A0A8J3NH06</accession>
<evidence type="ECO:0000256" key="6">
    <source>
        <dbReference type="ARBA" id="ARBA00022840"/>
    </source>
</evidence>
<sequence>MTRIAFHRPARLATPEPPTQRLPVPAPPQRTRYNGGTTWLTLLLPLLSTVAMAGYLISYQRPLLMLLGVGFVVLSVLATVGVRWQMRHSSDAAGRRARERYLDLLDEVRNTARANAAVTRRAAVQAHPSPERLLAIARARRRVWERRRTDGDFLRLRLGAGRGPLPGRVELSGRGDPMADADTDLAAEAERLAARHATVGRQPAWLDAGACGVVSLVGTEEQRRGLARALVTQAAVLHAPEDVLVAVHAGDATDEWDWAKWLPHTREPGAGTSLIAADVPRLVDFLERERDRARDEARVRRGTFGSDRQAGPSRRLLLVLDGYRPDADWARTEVLESLWAESGPELGITIVCLCAGLDTEPSRVDGRATVADGVLRVTGRCAEVEAATPDLPDPVLCGQIARSMAPLRLTEDRTPVLSRITTLPEMLGVADVGQLDPRRGRVLPGDADVLRVPVGVDGEGEPVLLDLKESAQRGMGPHGLVVGATGSGKSELLRTLVTGLAARHGPELLSFVLVDFKGGATFAGVTDLPHVGGLITNLADDLGLVDRVRAALVGEQQRRQRLLRDAGNLDSVREYQVKQAAGGTDVHGEPLEPLPYLVAIVDEFGELLSARPDFIDLFVQIGRVGRSLGMHLLLATQRLEESRLRGLQSHLSYRICLRTFSAAESRVVLGTPDAYHLPPVPGSAYLKVDESQYRRFRVAHVSGPYRGARRSAVDDDAVTVEPIRLRPPAIELSDAPATLPDVDPDAPTELAVAVRRLSGVDTPVHQVWLPPLPPLVPLGALTGPIAPDPDRGLAAALWPAAGALGVPVGVVDLPEAQRQEPLVLDLSGPHGNLAVVGAPQSGKSTLLRTLAVAGMLTHTPDEMHLSLIDYGGGSLLPLGDLPHVTGAASRLEPTRVRRMLAEAMRLVVEREELFRAERIGSIGEFRRRRQAGTLPAGTRTADLLVVVDNWPALRGELDDADAYLVELGSRGLGVGVHLVLSANRWVEIRANLRDSIGGRLELRLNDPYESEVGRAVARVLTTAVPGRGATAPGVFFQAAVACVDEPAGDLGAAQAELAAAIAANARGRTAPRVRMLPDKLTAADLATPGAIGLDETDLAPVRIDLTAGTPHLLVFGDSGAGRSEFLRTWMRATIEGRTDDEVRFMVVDYRRSLVDAAPDDYIGAYAGDPTAAAEYARQLAAKLASRRPPTTLGARQLRERSWWEGPELYLVVDDADMVGGGASSPLAPLVEYLPQARETGFHVVLARRSAGAARSLMAEPLLQRLHELGADGLLMSGDPREGVLLGGQRPAPLPPGRGMLVRRGHPAVLVQVALDDSGHG</sequence>
<dbReference type="GO" id="GO:0005524">
    <property type="term" value="F:ATP binding"/>
    <property type="evidence" value="ECO:0007669"/>
    <property type="project" value="UniProtKB-UniRule"/>
</dbReference>
<dbReference type="Gene3D" id="3.40.50.300">
    <property type="entry name" value="P-loop containing nucleotide triphosphate hydrolases"/>
    <property type="match status" value="4"/>
</dbReference>
<keyword evidence="2" id="KW-1003">Cell membrane</keyword>
<dbReference type="SUPFAM" id="SSF52540">
    <property type="entry name" value="P-loop containing nucleoside triphosphate hydrolases"/>
    <property type="match status" value="3"/>
</dbReference>
<keyword evidence="4" id="KW-0677">Repeat</keyword>
<dbReference type="InterPro" id="IPR023836">
    <property type="entry name" value="EccCa-like_Actinobacteria"/>
</dbReference>
<dbReference type="InterPro" id="IPR003593">
    <property type="entry name" value="AAA+_ATPase"/>
</dbReference>
<evidence type="ECO:0000256" key="9">
    <source>
        <dbReference type="PROSITE-ProRule" id="PRU00289"/>
    </source>
</evidence>
<dbReference type="InterPro" id="IPR023837">
    <property type="entry name" value="EccCb-like_Actinobacteria"/>
</dbReference>
<feature type="domain" description="FtsK" evidence="11">
    <location>
        <begin position="460"/>
        <end position="666"/>
    </location>
</feature>
<dbReference type="Proteomes" id="UP000612808">
    <property type="component" value="Unassembled WGS sequence"/>
</dbReference>
<gene>
    <name evidence="12" type="ORF">Aru02nite_63380</name>
</gene>
<dbReference type="SMART" id="SM00382">
    <property type="entry name" value="AAA"/>
    <property type="match status" value="3"/>
</dbReference>
<evidence type="ECO:0000313" key="13">
    <source>
        <dbReference type="Proteomes" id="UP000612808"/>
    </source>
</evidence>
<evidence type="ECO:0000259" key="11">
    <source>
        <dbReference type="PROSITE" id="PS50901"/>
    </source>
</evidence>
<reference evidence="12" key="1">
    <citation type="submission" date="2021-01" db="EMBL/GenBank/DDBJ databases">
        <title>Whole genome shotgun sequence of Actinocatenispora rupis NBRC 107355.</title>
        <authorList>
            <person name="Komaki H."/>
            <person name="Tamura T."/>
        </authorList>
    </citation>
    <scope>NUCLEOTIDE SEQUENCE</scope>
    <source>
        <strain evidence="12">NBRC 107355</strain>
    </source>
</reference>
<evidence type="ECO:0000256" key="7">
    <source>
        <dbReference type="ARBA" id="ARBA00022989"/>
    </source>
</evidence>
<keyword evidence="8 10" id="KW-0472">Membrane</keyword>
<evidence type="ECO:0000313" key="12">
    <source>
        <dbReference type="EMBL" id="GID15449.1"/>
    </source>
</evidence>
<comment type="subcellular location">
    <subcellularLocation>
        <location evidence="1">Cell membrane</location>
        <topology evidence="1">Multi-pass membrane protein</topology>
    </subcellularLocation>
</comment>
<keyword evidence="7 10" id="KW-1133">Transmembrane helix</keyword>
<dbReference type="NCBIfam" id="TIGR03925">
    <property type="entry name" value="T7SS_EccC_b"/>
    <property type="match status" value="1"/>
</dbReference>
<feature type="binding site" evidence="9">
    <location>
        <begin position="483"/>
        <end position="490"/>
    </location>
    <ligand>
        <name>ATP</name>
        <dbReference type="ChEBI" id="CHEBI:30616"/>
    </ligand>
</feature>
<protein>
    <submittedName>
        <fullName evidence="12">Type VII secretion protein EccC</fullName>
    </submittedName>
</protein>
<evidence type="ECO:0000256" key="8">
    <source>
        <dbReference type="ARBA" id="ARBA00023136"/>
    </source>
</evidence>
<keyword evidence="5 9" id="KW-0547">Nucleotide-binding</keyword>
<evidence type="ECO:0000256" key="5">
    <source>
        <dbReference type="ARBA" id="ARBA00022741"/>
    </source>
</evidence>
<comment type="caution">
    <text evidence="12">The sequence shown here is derived from an EMBL/GenBank/DDBJ whole genome shotgun (WGS) entry which is preliminary data.</text>
</comment>
<dbReference type="InterPro" id="IPR002543">
    <property type="entry name" value="FtsK_dom"/>
</dbReference>
<feature type="transmembrane region" description="Helical" evidence="10">
    <location>
        <begin position="37"/>
        <end position="57"/>
    </location>
</feature>
<dbReference type="RefSeq" id="WP_203663774.1">
    <property type="nucleotide sequence ID" value="NZ_BAAAZM010000022.1"/>
</dbReference>
<feature type="binding site" evidence="9">
    <location>
        <begin position="837"/>
        <end position="844"/>
    </location>
    <ligand>
        <name>ATP</name>
        <dbReference type="ChEBI" id="CHEBI:30616"/>
    </ligand>
</feature>
<dbReference type="InterPro" id="IPR027417">
    <property type="entry name" value="P-loop_NTPase"/>
</dbReference>
<feature type="transmembrane region" description="Helical" evidence="10">
    <location>
        <begin position="64"/>
        <end position="86"/>
    </location>
</feature>
<keyword evidence="6 9" id="KW-0067">ATP-binding</keyword>
<feature type="binding site" evidence="9">
    <location>
        <begin position="1116"/>
        <end position="1123"/>
    </location>
    <ligand>
        <name>ATP</name>
        <dbReference type="ChEBI" id="CHEBI:30616"/>
    </ligand>
</feature>
<evidence type="ECO:0000256" key="2">
    <source>
        <dbReference type="ARBA" id="ARBA00022475"/>
    </source>
</evidence>
<feature type="domain" description="FtsK" evidence="11">
    <location>
        <begin position="819"/>
        <end position="1011"/>
    </location>
</feature>
<dbReference type="PROSITE" id="PS50901">
    <property type="entry name" value="FTSK"/>
    <property type="match status" value="3"/>
</dbReference>
<dbReference type="PANTHER" id="PTHR22683">
    <property type="entry name" value="SPORULATION PROTEIN RELATED"/>
    <property type="match status" value="1"/>
</dbReference>
<dbReference type="InterPro" id="IPR050206">
    <property type="entry name" value="FtsK/SpoIIIE/SftA"/>
</dbReference>
<dbReference type="NCBIfam" id="TIGR03924">
    <property type="entry name" value="T7SS_EccC_a"/>
    <property type="match status" value="1"/>
</dbReference>
<dbReference type="EMBL" id="BOMB01000043">
    <property type="protein sequence ID" value="GID15449.1"/>
    <property type="molecule type" value="Genomic_DNA"/>
</dbReference>
<dbReference type="Pfam" id="PF01580">
    <property type="entry name" value="FtsK_SpoIIIE"/>
    <property type="match status" value="3"/>
</dbReference>
<evidence type="ECO:0000256" key="1">
    <source>
        <dbReference type="ARBA" id="ARBA00004651"/>
    </source>
</evidence>